<comment type="caution">
    <text evidence="2">The sequence shown here is derived from an EMBL/GenBank/DDBJ whole genome shotgun (WGS) entry which is preliminary data.</text>
</comment>
<evidence type="ECO:0000256" key="1">
    <source>
        <dbReference type="ARBA" id="ARBA00022737"/>
    </source>
</evidence>
<dbReference type="PANTHER" id="PTHR22895">
    <property type="entry name" value="ARMADILLO REPEAT-CONTAINING PROTEIN 6"/>
    <property type="match status" value="1"/>
</dbReference>
<dbReference type="EMBL" id="JALLAZ020001056">
    <property type="protein sequence ID" value="KAL3781628.1"/>
    <property type="molecule type" value="Genomic_DNA"/>
</dbReference>
<keyword evidence="1" id="KW-0677">Repeat</keyword>
<reference evidence="2 3" key="1">
    <citation type="submission" date="2024-10" db="EMBL/GenBank/DDBJ databases">
        <title>Updated reference genomes for cyclostephanoid diatoms.</title>
        <authorList>
            <person name="Roberts W.R."/>
            <person name="Alverson A.J."/>
        </authorList>
    </citation>
    <scope>NUCLEOTIDE SEQUENCE [LARGE SCALE GENOMIC DNA]</scope>
    <source>
        <strain evidence="2 3">AJA276-08</strain>
    </source>
</reference>
<gene>
    <name evidence="2" type="ORF">ACHAW5_005569</name>
</gene>
<dbReference type="InterPro" id="IPR011989">
    <property type="entry name" value="ARM-like"/>
</dbReference>
<organism evidence="2 3">
    <name type="scientific">Stephanodiscus triporus</name>
    <dbReference type="NCBI Taxonomy" id="2934178"/>
    <lineage>
        <taxon>Eukaryota</taxon>
        <taxon>Sar</taxon>
        <taxon>Stramenopiles</taxon>
        <taxon>Ochrophyta</taxon>
        <taxon>Bacillariophyta</taxon>
        <taxon>Coscinodiscophyceae</taxon>
        <taxon>Thalassiosirophycidae</taxon>
        <taxon>Stephanodiscales</taxon>
        <taxon>Stephanodiscaceae</taxon>
        <taxon>Stephanodiscus</taxon>
    </lineage>
</organism>
<name>A0ABD3P1J8_9STRA</name>
<dbReference type="AlphaFoldDB" id="A0ABD3P1J8"/>
<sequence length="243" mass="26456">MRRIQKLISKALSDADHARLQDHSCALLRNHLKTEASAAVVARLGRVRMLWNAMRNHPTCPTSQAEAMCTLAEIAWACPHLGGATMIRRGGKGCLDQALAAMERHPTHTKVQQMACSVTKALSTSLKSKSVALAVANLIRRNPRKLNVMMEGSMFLQNMMVVSPDTTIKYILGSKPRDNNDRPDLLSTLNAAIRMSSNSSSIDDLALCIFGLLSVVALDAKGGASLRRLDVDVLARCRSSPLQ</sequence>
<dbReference type="Gene3D" id="1.25.10.10">
    <property type="entry name" value="Leucine-rich Repeat Variant"/>
    <property type="match status" value="1"/>
</dbReference>
<dbReference type="SUPFAM" id="SSF48371">
    <property type="entry name" value="ARM repeat"/>
    <property type="match status" value="1"/>
</dbReference>
<dbReference type="Proteomes" id="UP001530315">
    <property type="component" value="Unassembled WGS sequence"/>
</dbReference>
<protein>
    <submittedName>
        <fullName evidence="2">Uncharacterized protein</fullName>
    </submittedName>
</protein>
<evidence type="ECO:0000313" key="2">
    <source>
        <dbReference type="EMBL" id="KAL3781628.1"/>
    </source>
</evidence>
<evidence type="ECO:0000313" key="3">
    <source>
        <dbReference type="Proteomes" id="UP001530315"/>
    </source>
</evidence>
<accession>A0ABD3P1J8</accession>
<proteinExistence type="predicted"/>
<dbReference type="InterPro" id="IPR016024">
    <property type="entry name" value="ARM-type_fold"/>
</dbReference>
<dbReference type="PANTHER" id="PTHR22895:SF0">
    <property type="entry name" value="ARMADILLO REPEAT-CONTAINING PROTEIN 6"/>
    <property type="match status" value="1"/>
</dbReference>
<keyword evidence="3" id="KW-1185">Reference proteome</keyword>